<organism evidence="1 2">
    <name type="scientific">Chloebia gouldiae</name>
    <name type="common">Gouldian finch</name>
    <name type="synonym">Erythrura gouldiae</name>
    <dbReference type="NCBI Taxonomy" id="44316"/>
    <lineage>
        <taxon>Eukaryota</taxon>
        <taxon>Metazoa</taxon>
        <taxon>Chordata</taxon>
        <taxon>Craniata</taxon>
        <taxon>Vertebrata</taxon>
        <taxon>Euteleostomi</taxon>
        <taxon>Archelosauria</taxon>
        <taxon>Archosauria</taxon>
        <taxon>Dinosauria</taxon>
        <taxon>Saurischia</taxon>
        <taxon>Theropoda</taxon>
        <taxon>Coelurosauria</taxon>
        <taxon>Aves</taxon>
        <taxon>Neognathae</taxon>
        <taxon>Neoaves</taxon>
        <taxon>Telluraves</taxon>
        <taxon>Australaves</taxon>
        <taxon>Passeriformes</taxon>
        <taxon>Passeroidea</taxon>
        <taxon>Passeridae</taxon>
        <taxon>Chloebia</taxon>
    </lineage>
</organism>
<dbReference type="Proteomes" id="UP000276834">
    <property type="component" value="Unassembled WGS sequence"/>
</dbReference>
<keyword evidence="2" id="KW-1185">Reference proteome</keyword>
<protein>
    <submittedName>
        <fullName evidence="1">Uncharacterized protein</fullName>
    </submittedName>
</protein>
<comment type="caution">
    <text evidence="1">The sequence shown here is derived from an EMBL/GenBank/DDBJ whole genome shotgun (WGS) entry which is preliminary data.</text>
</comment>
<accession>A0A3L8T291</accession>
<name>A0A3L8T291_CHLGU</name>
<evidence type="ECO:0000313" key="1">
    <source>
        <dbReference type="EMBL" id="RLW13313.1"/>
    </source>
</evidence>
<dbReference type="EMBL" id="QUSF01000001">
    <property type="protein sequence ID" value="RLW13313.1"/>
    <property type="molecule type" value="Genomic_DNA"/>
</dbReference>
<sequence>MVWRLVKRSRSPLIAAGSILHNSLSHCNLRLEMPEGGRRFSEWSSVILQSRAPVQGCGNSTTITSCLLGQPILLQDLNNEGLKQRQLTQLGKGYWSQSSSLSAPQPDSGKSVNHVNHSTVERLKLSPHEHPVGTILVADGFVLMNELLCPMTPPGRAAGSGYPTACWLCPSISAKDGWEYWTAL</sequence>
<proteinExistence type="predicted"/>
<dbReference type="AlphaFoldDB" id="A0A3L8T291"/>
<gene>
    <name evidence="1" type="ORF">DV515_00000570</name>
</gene>
<reference evidence="1 2" key="1">
    <citation type="journal article" date="2018" name="Proc. R. Soc. B">
        <title>A non-coding region near Follistatin controls head colour polymorphism in the Gouldian finch.</title>
        <authorList>
            <person name="Toomey M.B."/>
            <person name="Marques C.I."/>
            <person name="Andrade P."/>
            <person name="Araujo P.M."/>
            <person name="Sabatino S."/>
            <person name="Gazda M.A."/>
            <person name="Afonso S."/>
            <person name="Lopes R.J."/>
            <person name="Corbo J.C."/>
            <person name="Carneiro M."/>
        </authorList>
    </citation>
    <scope>NUCLEOTIDE SEQUENCE [LARGE SCALE GENOMIC DNA]</scope>
    <source>
        <strain evidence="1">Red01</strain>
        <tissue evidence="1">Muscle</tissue>
    </source>
</reference>
<evidence type="ECO:0000313" key="2">
    <source>
        <dbReference type="Proteomes" id="UP000276834"/>
    </source>
</evidence>